<keyword evidence="3" id="KW-1185">Reference proteome</keyword>
<accession>A0A388TJY7</accession>
<dbReference type="AlphaFoldDB" id="A0A388TJY7"/>
<reference evidence="2 3" key="1">
    <citation type="journal article" date="2019" name="ISME J.">
        <title>Genome analyses of uncultured TG2/ZB3 bacteria in 'Margulisbacteria' specifically attached to ectosymbiotic spirochetes of protists in the termite gut.</title>
        <authorList>
            <person name="Utami Y.D."/>
            <person name="Kuwahara H."/>
            <person name="Igai K."/>
            <person name="Murakami T."/>
            <person name="Sugaya K."/>
            <person name="Morikawa T."/>
            <person name="Nagura Y."/>
            <person name="Yuki M."/>
            <person name="Deevong P."/>
            <person name="Inoue T."/>
            <person name="Kihara K."/>
            <person name="Lo N."/>
            <person name="Yamada A."/>
            <person name="Ohkuma M."/>
            <person name="Hongoh Y."/>
        </authorList>
    </citation>
    <scope>NUCLEOTIDE SEQUENCE [LARGE SCALE GENOMIC DNA]</scope>
    <source>
        <strain evidence="2">RsDinE6-01</strain>
    </source>
</reference>
<comment type="caution">
    <text evidence="2">The sequence shown here is derived from an EMBL/GenBank/DDBJ whole genome shotgun (WGS) entry which is preliminary data.</text>
</comment>
<dbReference type="EMBL" id="BGZP01000007">
    <property type="protein sequence ID" value="GBR77618.1"/>
    <property type="molecule type" value="Genomic_DNA"/>
</dbReference>
<dbReference type="Gene3D" id="3.40.50.1010">
    <property type="entry name" value="5'-nuclease"/>
    <property type="match status" value="1"/>
</dbReference>
<evidence type="ECO:0000313" key="2">
    <source>
        <dbReference type="EMBL" id="GBR77618.1"/>
    </source>
</evidence>
<sequence>MDNCCFNRPFDDQSQERVHIESEAVLAILKRAQIHIDEIVGSDILNFEINQMADPEKQRKVKELQTIVCSTVKYTKSILVRATEIMNLSSMRVVDSLHIACAEKANCEVLLTTDDKLEKASSRVDLSIKIMNPLKYLLEV</sequence>
<proteinExistence type="predicted"/>
<name>A0A388TJY7_9BACT</name>
<organism evidence="2 3">
    <name type="scientific">Candidatus Termititenax dinenymphae</name>
    <dbReference type="NCBI Taxonomy" id="2218523"/>
    <lineage>
        <taxon>Bacteria</taxon>
        <taxon>Bacillati</taxon>
        <taxon>Candidatus Margulisiibacteriota</taxon>
        <taxon>Candidatus Termititenacia</taxon>
        <taxon>Candidatus Termititenacales</taxon>
        <taxon>Candidatus Termititenacaceae</taxon>
        <taxon>Candidatus Termititenax</taxon>
    </lineage>
</organism>
<dbReference type="InterPro" id="IPR029060">
    <property type="entry name" value="PIN-like_dom_sf"/>
</dbReference>
<dbReference type="Proteomes" id="UP000282196">
    <property type="component" value="Unassembled WGS sequence"/>
</dbReference>
<protein>
    <recommendedName>
        <fullName evidence="1">PIN domain-containing protein</fullName>
    </recommendedName>
</protein>
<feature type="domain" description="PIN" evidence="1">
    <location>
        <begin position="20"/>
        <end position="120"/>
    </location>
</feature>
<dbReference type="Pfam" id="PF01850">
    <property type="entry name" value="PIN"/>
    <property type="match status" value="1"/>
</dbReference>
<evidence type="ECO:0000313" key="3">
    <source>
        <dbReference type="Proteomes" id="UP000282196"/>
    </source>
</evidence>
<dbReference type="InterPro" id="IPR002716">
    <property type="entry name" value="PIN_dom"/>
</dbReference>
<gene>
    <name evidence="2" type="ORF">RDn1_277</name>
</gene>
<evidence type="ECO:0000259" key="1">
    <source>
        <dbReference type="Pfam" id="PF01850"/>
    </source>
</evidence>
<dbReference type="SUPFAM" id="SSF88723">
    <property type="entry name" value="PIN domain-like"/>
    <property type="match status" value="1"/>
</dbReference>